<organism evidence="12 13">
    <name type="scientific">Phragmitibacter flavus</name>
    <dbReference type="NCBI Taxonomy" id="2576071"/>
    <lineage>
        <taxon>Bacteria</taxon>
        <taxon>Pseudomonadati</taxon>
        <taxon>Verrucomicrobiota</taxon>
        <taxon>Verrucomicrobiia</taxon>
        <taxon>Verrucomicrobiales</taxon>
        <taxon>Verrucomicrobiaceae</taxon>
        <taxon>Phragmitibacter</taxon>
    </lineage>
</organism>
<protein>
    <recommendedName>
        <fullName evidence="10">DNA gyrase subunit B</fullName>
        <ecNumber evidence="10">5.6.2.2</ecNumber>
    </recommendedName>
</protein>
<dbReference type="SUPFAM" id="SSF54211">
    <property type="entry name" value="Ribosomal protein S5 domain 2-like"/>
    <property type="match status" value="1"/>
</dbReference>
<dbReference type="InterPro" id="IPR020568">
    <property type="entry name" value="Ribosomal_Su5_D2-typ_SF"/>
</dbReference>
<dbReference type="FunFam" id="3.30.565.10:FF:000002">
    <property type="entry name" value="DNA gyrase subunit B"/>
    <property type="match status" value="1"/>
</dbReference>
<feature type="binding site" evidence="10">
    <location>
        <position position="538"/>
    </location>
    <ligand>
        <name>Mg(2+)</name>
        <dbReference type="ChEBI" id="CHEBI:18420"/>
        <label>2</label>
    </ligand>
</feature>
<dbReference type="Gene3D" id="3.40.50.670">
    <property type="match status" value="2"/>
</dbReference>
<evidence type="ECO:0000313" key="13">
    <source>
        <dbReference type="Proteomes" id="UP000306196"/>
    </source>
</evidence>
<dbReference type="EC" id="5.6.2.2" evidence="10"/>
<dbReference type="InterPro" id="IPR036890">
    <property type="entry name" value="HATPase_C_sf"/>
</dbReference>
<comment type="subcellular location">
    <subcellularLocation>
        <location evidence="10">Cytoplasm</location>
    </subcellularLocation>
</comment>
<dbReference type="HAMAP" id="MF_01898">
    <property type="entry name" value="GyrB"/>
    <property type="match status" value="1"/>
</dbReference>
<reference evidence="12 13" key="1">
    <citation type="submission" date="2019-05" db="EMBL/GenBank/DDBJ databases">
        <title>Verrucobacter flavum gen. nov., sp. nov. a new member of the family Verrucomicrobiaceae.</title>
        <authorList>
            <person name="Szuroczki S."/>
            <person name="Abbaszade G."/>
            <person name="Szabo A."/>
            <person name="Felfoldi T."/>
            <person name="Schumann P."/>
            <person name="Boka K."/>
            <person name="Keki Z."/>
            <person name="Toumi M."/>
            <person name="Toth E."/>
        </authorList>
    </citation>
    <scope>NUCLEOTIDE SEQUENCE [LARGE SCALE GENOMIC DNA]</scope>
    <source>
        <strain evidence="12 13">MG-N-17</strain>
    </source>
</reference>
<dbReference type="InterPro" id="IPR002288">
    <property type="entry name" value="DNA_gyrase_B_C"/>
</dbReference>
<dbReference type="NCBIfam" id="NF011501">
    <property type="entry name" value="PRK14939.1"/>
    <property type="match status" value="1"/>
</dbReference>
<dbReference type="PROSITE" id="PS00177">
    <property type="entry name" value="TOPOISOMERASE_II"/>
    <property type="match status" value="1"/>
</dbReference>
<accession>A0A5R8K970</accession>
<keyword evidence="6 10" id="KW-0460">Magnesium</keyword>
<keyword evidence="8" id="KW-0238">DNA-binding</keyword>
<dbReference type="InterPro" id="IPR001241">
    <property type="entry name" value="Topo_IIA"/>
</dbReference>
<dbReference type="Pfam" id="PF01751">
    <property type="entry name" value="Toprim"/>
    <property type="match status" value="1"/>
</dbReference>
<dbReference type="InterPro" id="IPR006171">
    <property type="entry name" value="TOPRIM_dom"/>
</dbReference>
<dbReference type="EMBL" id="VAUV01000018">
    <property type="protein sequence ID" value="TLD68874.1"/>
    <property type="molecule type" value="Genomic_DNA"/>
</dbReference>
<dbReference type="FunFam" id="3.30.230.10:FF:000005">
    <property type="entry name" value="DNA gyrase subunit B"/>
    <property type="match status" value="1"/>
</dbReference>
<proteinExistence type="inferred from homology"/>
<evidence type="ECO:0000256" key="3">
    <source>
        <dbReference type="ARBA" id="ARBA00022723"/>
    </source>
</evidence>
<dbReference type="GO" id="GO:0006261">
    <property type="term" value="P:DNA-templated DNA replication"/>
    <property type="evidence" value="ECO:0007669"/>
    <property type="project" value="UniProtKB-UniRule"/>
</dbReference>
<comment type="similarity">
    <text evidence="2 10">Belongs to the type II topoisomerase GyrB family.</text>
</comment>
<dbReference type="InterPro" id="IPR003594">
    <property type="entry name" value="HATPase_dom"/>
</dbReference>
<dbReference type="PANTHER" id="PTHR45866:SF1">
    <property type="entry name" value="DNA GYRASE SUBUNIT B, MITOCHONDRIAL"/>
    <property type="match status" value="1"/>
</dbReference>
<evidence type="ECO:0000313" key="12">
    <source>
        <dbReference type="EMBL" id="TLD68874.1"/>
    </source>
</evidence>
<dbReference type="InterPro" id="IPR013506">
    <property type="entry name" value="Topo_IIA_bsu_dom2"/>
</dbReference>
<dbReference type="NCBIfam" id="NF004189">
    <property type="entry name" value="PRK05644.1"/>
    <property type="match status" value="1"/>
</dbReference>
<keyword evidence="9 10" id="KW-0413">Isomerase</keyword>
<dbReference type="InterPro" id="IPR011557">
    <property type="entry name" value="GyrB"/>
</dbReference>
<name>A0A5R8K970_9BACT</name>
<dbReference type="GO" id="GO:0046872">
    <property type="term" value="F:metal ion binding"/>
    <property type="evidence" value="ECO:0007669"/>
    <property type="project" value="UniProtKB-KW"/>
</dbReference>
<dbReference type="SUPFAM" id="SSF55874">
    <property type="entry name" value="ATPase domain of HSP90 chaperone/DNA topoisomerase II/histidine kinase"/>
    <property type="match status" value="1"/>
</dbReference>
<dbReference type="CDD" id="cd00822">
    <property type="entry name" value="TopoII_Trans_DNA_gyrase"/>
    <property type="match status" value="1"/>
</dbReference>
<dbReference type="PRINTS" id="PR00418">
    <property type="entry name" value="TPI2FAMILY"/>
</dbReference>
<dbReference type="Pfam" id="PF02518">
    <property type="entry name" value="HATPase_c"/>
    <property type="match status" value="1"/>
</dbReference>
<feature type="site" description="Interaction with DNA" evidence="10">
    <location>
        <position position="484"/>
    </location>
</feature>
<dbReference type="FunFam" id="3.40.50.670:FF:000001">
    <property type="entry name" value="DNA topoisomerase 2"/>
    <property type="match status" value="1"/>
</dbReference>
<dbReference type="Pfam" id="PF00204">
    <property type="entry name" value="DNA_gyraseB"/>
    <property type="match status" value="1"/>
</dbReference>
<gene>
    <name evidence="10" type="primary">gyrB</name>
    <name evidence="12" type="ORF">FEM03_20595</name>
</gene>
<dbReference type="CDD" id="cd16928">
    <property type="entry name" value="HATPase_GyrB-like"/>
    <property type="match status" value="1"/>
</dbReference>
<feature type="binding site" evidence="10">
    <location>
        <position position="456"/>
    </location>
    <ligand>
        <name>Mg(2+)</name>
        <dbReference type="ChEBI" id="CHEBI:18420"/>
        <label>1</label>
        <note>catalytic</note>
    </ligand>
</feature>
<dbReference type="InterPro" id="IPR018522">
    <property type="entry name" value="TopoIIA_CS"/>
</dbReference>
<evidence type="ECO:0000256" key="4">
    <source>
        <dbReference type="ARBA" id="ARBA00022741"/>
    </source>
</evidence>
<dbReference type="RefSeq" id="WP_138088191.1">
    <property type="nucleotide sequence ID" value="NZ_VAUV01000018.1"/>
</dbReference>
<dbReference type="Pfam" id="PF00986">
    <property type="entry name" value="DNA_gyraseB_C"/>
    <property type="match status" value="1"/>
</dbReference>
<dbReference type="PROSITE" id="PS50880">
    <property type="entry name" value="TOPRIM"/>
    <property type="match status" value="1"/>
</dbReference>
<dbReference type="PRINTS" id="PR01159">
    <property type="entry name" value="DNAGYRASEB"/>
</dbReference>
<dbReference type="GO" id="GO:0003677">
    <property type="term" value="F:DNA binding"/>
    <property type="evidence" value="ECO:0007669"/>
    <property type="project" value="UniProtKB-KW"/>
</dbReference>
<dbReference type="GO" id="GO:0003918">
    <property type="term" value="F:DNA topoisomerase type II (double strand cut, ATP-hydrolyzing) activity"/>
    <property type="evidence" value="ECO:0007669"/>
    <property type="project" value="UniProtKB-UniRule"/>
</dbReference>
<dbReference type="Proteomes" id="UP000306196">
    <property type="component" value="Unassembled WGS sequence"/>
</dbReference>
<dbReference type="PANTHER" id="PTHR45866">
    <property type="entry name" value="DNA GYRASE/TOPOISOMERASE SUBUNIT B"/>
    <property type="match status" value="1"/>
</dbReference>
<evidence type="ECO:0000256" key="6">
    <source>
        <dbReference type="ARBA" id="ARBA00022842"/>
    </source>
</evidence>
<comment type="miscellaneous">
    <text evidence="10">Few gyrases are as efficient as E.coli at forming negative supercoils. Not all organisms have 2 type II topoisomerases; in organisms with a single type II topoisomerase this enzyme also has to decatenate newly replicated chromosomes.</text>
</comment>
<keyword evidence="3 10" id="KW-0479">Metal-binding</keyword>
<dbReference type="AlphaFoldDB" id="A0A5R8K970"/>
<keyword evidence="7 10" id="KW-0799">Topoisomerase</keyword>
<evidence type="ECO:0000256" key="10">
    <source>
        <dbReference type="HAMAP-Rule" id="MF_01898"/>
    </source>
</evidence>
<dbReference type="SMART" id="SM00433">
    <property type="entry name" value="TOP2c"/>
    <property type="match status" value="1"/>
</dbReference>
<dbReference type="Gene3D" id="3.30.230.10">
    <property type="match status" value="1"/>
</dbReference>
<evidence type="ECO:0000256" key="2">
    <source>
        <dbReference type="ARBA" id="ARBA00010708"/>
    </source>
</evidence>
<keyword evidence="10" id="KW-0963">Cytoplasm</keyword>
<dbReference type="OrthoDB" id="9802808at2"/>
<dbReference type="GO" id="GO:0006265">
    <property type="term" value="P:DNA topological change"/>
    <property type="evidence" value="ECO:0007669"/>
    <property type="project" value="UniProtKB-UniRule"/>
</dbReference>
<feature type="site" description="Interaction with DNA" evidence="10">
    <location>
        <position position="481"/>
    </location>
</feature>
<dbReference type="GO" id="GO:0005524">
    <property type="term" value="F:ATP binding"/>
    <property type="evidence" value="ECO:0007669"/>
    <property type="project" value="UniProtKB-UniRule"/>
</dbReference>
<feature type="binding site" evidence="10">
    <location>
        <position position="536"/>
    </location>
    <ligand>
        <name>Mg(2+)</name>
        <dbReference type="ChEBI" id="CHEBI:18420"/>
        <label>1</label>
        <note>catalytic</note>
    </ligand>
</feature>
<comment type="function">
    <text evidence="10">A type II topoisomerase that negatively supercoils closed circular double-stranded (ds) DNA in an ATP-dependent manner to modulate DNA topology and maintain chromosomes in an underwound state. Negative supercoiling favors strand separation, and DNA replication, transcription, recombination and repair, all of which involve strand separation. Also able to catalyze the interconversion of other topological isomers of dsDNA rings, including catenanes and knotted rings. Type II topoisomerases break and join 2 DNA strands simultaneously in an ATP-dependent manner.</text>
</comment>
<comment type="subunit">
    <text evidence="10">Heterotetramer, composed of two GyrA and two GyrB chains. In the heterotetramer, GyrA contains the active site tyrosine that forms a transient covalent intermediate with DNA, while GyrB binds cofactors and catalyzes ATP hydrolysis.</text>
</comment>
<evidence type="ECO:0000259" key="11">
    <source>
        <dbReference type="PROSITE" id="PS50880"/>
    </source>
</evidence>
<dbReference type="GO" id="GO:0005737">
    <property type="term" value="C:cytoplasm"/>
    <property type="evidence" value="ECO:0007669"/>
    <property type="project" value="UniProtKB-SubCell"/>
</dbReference>
<feature type="binding site" evidence="10">
    <location>
        <position position="536"/>
    </location>
    <ligand>
        <name>Mg(2+)</name>
        <dbReference type="ChEBI" id="CHEBI:18420"/>
        <label>2</label>
    </ligand>
</feature>
<dbReference type="GO" id="GO:0005694">
    <property type="term" value="C:chromosome"/>
    <property type="evidence" value="ECO:0007669"/>
    <property type="project" value="InterPro"/>
</dbReference>
<keyword evidence="13" id="KW-1185">Reference proteome</keyword>
<feature type="domain" description="Toprim" evidence="11">
    <location>
        <begin position="450"/>
        <end position="571"/>
    </location>
</feature>
<dbReference type="SMART" id="SM00387">
    <property type="entry name" value="HATPase_c"/>
    <property type="match status" value="1"/>
</dbReference>
<sequence length="861" mass="96268">MPDDIVPVVPEPEAAFNTGVADDQAYGASQIRKLEGLQAVRERPGMYIGFTDERGLHHCVFEVVDNSIDEFLAGTCRNVQVTIHGDGSLSVEDDGRGIPVEIHPDEGIPTVELVLTNLHAGGKFGDGAYEFSGGLHGVGAKCVNALSDWFKAEVFRDGKIYAISFERGKTTTPLHILGDLADPKRTGTKITFFPDATIFTITTEFRFEVLANRLRELAFLNPGIKITLTDEREDTKRSEVLFYKEGVVEFVRQLGENKVVVNEKPIALTGRREIELNEKKKFVLVDCVMQWNDGFIEQTLCFTNAIPNPDGGTHLTGFKNALTRAINNYAKANNKIKEKDLQITGDDCREGMVCVLSVKHPNPSFNAQTKVRLMNVEVEGIVNSLVYEAMMTFLDENPSVADDILRKVQTAARAREAARRARETVRKSVMSGGSLPGKLADCTERDPSLSELFIVEGDSAGGSAKVGRDRRVQAILPLRGKLINVEKADLEKALKNKEIQAMITAIGTGIGGGAGNDEGRFRLEKARYHKIIIMTDADVDGSHIRTLLLTFFCRQMPELVKQGYIYIAQPPLYLVKRRKREEYVQDDEELDRILIDLGAEDVRLRNAEDKVVIEGDSLKKILELLSRLSKFSEIIRRSGGNFETYIQRRDDDGNPPAFLIRLREGNEERVLYFRTDEELAEFARNNSDLKVFGNSQAEEGTAVEGVPEPVEAPVKTNRRATLVEIHAAQSIKKLMVQLAELGLPIEHFSSQDKPLFELVEGDGDNAKVHPIFNVPGILEGVMSIGRRGLEIRRFKGLGEMNAKELYLTTMEQKTRKLLRVKMNEENMVEADRIFTILMGDIVEPRRHFIEENALNVRNLDV</sequence>
<dbReference type="InterPro" id="IPR000565">
    <property type="entry name" value="Topo_IIA_B"/>
</dbReference>
<evidence type="ECO:0000256" key="5">
    <source>
        <dbReference type="ARBA" id="ARBA00022840"/>
    </source>
</evidence>
<keyword evidence="5 10" id="KW-0067">ATP-binding</keyword>
<evidence type="ECO:0000256" key="7">
    <source>
        <dbReference type="ARBA" id="ARBA00023029"/>
    </source>
</evidence>
<dbReference type="InterPro" id="IPR013760">
    <property type="entry name" value="Topo_IIA-like_dom_sf"/>
</dbReference>
<dbReference type="Gene3D" id="3.30.565.10">
    <property type="entry name" value="Histidine kinase-like ATPase, C-terminal domain"/>
    <property type="match status" value="1"/>
</dbReference>
<evidence type="ECO:0000256" key="9">
    <source>
        <dbReference type="ARBA" id="ARBA00023235"/>
    </source>
</evidence>
<keyword evidence="4 10" id="KW-0547">Nucleotide-binding</keyword>
<evidence type="ECO:0000256" key="8">
    <source>
        <dbReference type="ARBA" id="ARBA00023125"/>
    </source>
</evidence>
<comment type="catalytic activity">
    <reaction evidence="1 10">
        <text>ATP-dependent breakage, passage and rejoining of double-stranded DNA.</text>
        <dbReference type="EC" id="5.6.2.2"/>
    </reaction>
</comment>
<evidence type="ECO:0000256" key="1">
    <source>
        <dbReference type="ARBA" id="ARBA00000185"/>
    </source>
</evidence>
<dbReference type="InterPro" id="IPR013759">
    <property type="entry name" value="Topo_IIA_B_C"/>
</dbReference>
<comment type="cofactor">
    <cofactor evidence="10">
        <name>Mg(2+)</name>
        <dbReference type="ChEBI" id="CHEBI:18420"/>
    </cofactor>
    <cofactor evidence="10">
        <name>Mn(2+)</name>
        <dbReference type="ChEBI" id="CHEBI:29035"/>
    </cofactor>
    <cofactor evidence="10">
        <name>Ca(2+)</name>
        <dbReference type="ChEBI" id="CHEBI:29108"/>
    </cofactor>
    <text evidence="10">Binds two Mg(2+) per subunit. The magnesium ions form salt bridges with both the protein and the DNA. Can also accept other divalent metal cations, such as Mn(2+) or Ca(2+).</text>
</comment>
<dbReference type="InterPro" id="IPR014721">
    <property type="entry name" value="Ribsml_uS5_D2-typ_fold_subgr"/>
</dbReference>
<dbReference type="SUPFAM" id="SSF56719">
    <property type="entry name" value="Type II DNA topoisomerase"/>
    <property type="match status" value="1"/>
</dbReference>
<comment type="caution">
    <text evidence="12">The sequence shown here is derived from an EMBL/GenBank/DDBJ whole genome shotgun (WGS) entry which is preliminary data.</text>
</comment>